<evidence type="ECO:0000256" key="11">
    <source>
        <dbReference type="ARBA" id="ARBA00025736"/>
    </source>
</evidence>
<evidence type="ECO:0000256" key="4">
    <source>
        <dbReference type="ARBA" id="ARBA00022692"/>
    </source>
</evidence>
<feature type="transmembrane region" description="Helical" evidence="14">
    <location>
        <begin position="199"/>
        <end position="219"/>
    </location>
</feature>
<comment type="similarity">
    <text evidence="11">Belongs to the chemokine-like receptor (CMKLR) family.</text>
</comment>
<evidence type="ECO:0000256" key="7">
    <source>
        <dbReference type="ARBA" id="ARBA00023136"/>
    </source>
</evidence>
<keyword evidence="2" id="KW-1003">Cell membrane</keyword>
<dbReference type="PRINTS" id="PR00237">
    <property type="entry name" value="GPCRRHODOPSN"/>
</dbReference>
<evidence type="ECO:0000256" key="14">
    <source>
        <dbReference type="SAM" id="Phobius"/>
    </source>
</evidence>
<dbReference type="InterPro" id="IPR000276">
    <property type="entry name" value="GPCR_Rhodpsn"/>
</dbReference>
<feature type="transmembrane region" description="Helical" evidence="14">
    <location>
        <begin position="678"/>
        <end position="698"/>
    </location>
</feature>
<keyword evidence="4 12" id="KW-0812">Transmembrane</keyword>
<evidence type="ECO:0000256" key="1">
    <source>
        <dbReference type="ARBA" id="ARBA00004651"/>
    </source>
</evidence>
<feature type="transmembrane region" description="Helical" evidence="14">
    <location>
        <begin position="645"/>
        <end position="666"/>
    </location>
</feature>
<reference evidence="16 17" key="1">
    <citation type="submission" date="2022-01" db="EMBL/GenBank/DDBJ databases">
        <title>A high-quality chromosome-level genome assembly of rohu carp, Labeo rohita.</title>
        <authorList>
            <person name="Arick M.A. II"/>
            <person name="Hsu C.-Y."/>
            <person name="Magbanua Z."/>
            <person name="Pechanova O."/>
            <person name="Grover C."/>
            <person name="Miller E."/>
            <person name="Thrash A."/>
            <person name="Ezzel L."/>
            <person name="Alam S."/>
            <person name="Benzie J."/>
            <person name="Hamilton M."/>
            <person name="Karsi A."/>
            <person name="Lawrence M.L."/>
            <person name="Peterson D.G."/>
        </authorList>
    </citation>
    <scope>NUCLEOTIDE SEQUENCE [LARGE SCALE GENOMIC DNA]</scope>
    <source>
        <strain evidence="17">BAU-BD-2019</strain>
        <tissue evidence="16">Blood</tissue>
    </source>
</reference>
<comment type="subcellular location">
    <subcellularLocation>
        <location evidence="1">Cell membrane</location>
        <topology evidence="1">Multi-pass membrane protein</topology>
    </subcellularLocation>
</comment>
<feature type="transmembrane region" description="Helical" evidence="14">
    <location>
        <begin position="444"/>
        <end position="468"/>
    </location>
</feature>
<sequence>MNLNGILSFSSLLHVSSSFIPNTLSSPSLNMSTQHTTNIMTNRNGAIAGVAILGLVFLLGVPGNFFIVWSILARARRRSITTLLILNLAFADGFLMLLTPFFMVYLAQRSWIFGLMLCKVLFYLCCANMYASVFLIMLMSLHRLVAIVWPKRVGALTERRMLRRLLAGLWLLALGLSTPVLVFRTIISSNDNQSLEVMQYGMETLLAFLLPYGVIIGSYMCILRRIRKTRFRRRIRSEKLILVIIITFGLFWLPYHIINTVQVAAALHPNSETQTWLKKIRANLRALTSTVAFVSSCINPVLYTFAGKSYIRREGLAFMARLFEGTALETTRRIRRSNQNSRDREKETDEGDSLKDKDSDSTTTANLNSAIKVVAQKNGNRGRQTAERQMNLSERQKNHLHGWQIREATSLTLNQMATPVPTNTSVLSGPSQSSPPSMPLSQQIGIAILVIAFVFGFPGNLFVVWSVLCRVRRRSVTCLLILNLAVADALVLLSAPLFLRYLAGGRGWEFGSAMCKTVHYLCCVNMYASIYLICLMSMDRWLAVTKPFVSQRLRTKKRLLSIMFGIWVMAFLMALPMPFYRDLELNSWRTAALQSLAPTSSNSHLLGVFSNPEDFAGSGVPIYLCKPYHWDSNAHKTFQYLSETILGFLLPYTFVLFCYISVIHRLRSAMFQRKGRGNFLILLIIAAFTVFWLPYHIINILQVIGVMQGSSSSILEAAIVARPNVTAFAFLSSSVNPVLYVFAGSSHIRQAGLGFMAKLFEGTNSESASTRSSRGSNAESSVFTKLSVKLSRKGDDRREETPGGENETMADMHNRDEMKTLTTLH</sequence>
<feature type="transmembrane region" description="Helical" evidence="14">
    <location>
        <begin position="480"/>
        <end position="498"/>
    </location>
</feature>
<feature type="domain" description="G-protein coupled receptors family 1 profile" evidence="15">
    <location>
        <begin position="63"/>
        <end position="303"/>
    </location>
</feature>
<evidence type="ECO:0000256" key="3">
    <source>
        <dbReference type="ARBA" id="ARBA00022553"/>
    </source>
</evidence>
<dbReference type="InterPro" id="IPR017452">
    <property type="entry name" value="GPCR_Rhodpsn_7TM"/>
</dbReference>
<keyword evidence="5 14" id="KW-1133">Transmembrane helix</keyword>
<evidence type="ECO:0000259" key="15">
    <source>
        <dbReference type="PROSITE" id="PS50262"/>
    </source>
</evidence>
<evidence type="ECO:0000256" key="6">
    <source>
        <dbReference type="ARBA" id="ARBA00023040"/>
    </source>
</evidence>
<dbReference type="Proteomes" id="UP000830375">
    <property type="component" value="Unassembled WGS sequence"/>
</dbReference>
<dbReference type="PRINTS" id="PR01476">
    <property type="entry name" value="LTBRECEPTOR"/>
</dbReference>
<dbReference type="InterPro" id="IPR003981">
    <property type="entry name" value="Leukotriene_B4_rcpt"/>
</dbReference>
<gene>
    <name evidence="16" type="ORF">H4Q32_002045</name>
</gene>
<feature type="region of interest" description="Disordered" evidence="13">
    <location>
        <begin position="790"/>
        <end position="825"/>
    </location>
</feature>
<evidence type="ECO:0000256" key="10">
    <source>
        <dbReference type="ARBA" id="ARBA00023224"/>
    </source>
</evidence>
<evidence type="ECO:0000256" key="8">
    <source>
        <dbReference type="ARBA" id="ARBA00023170"/>
    </source>
</evidence>
<dbReference type="PANTHER" id="PTHR24225">
    <property type="entry name" value="CHEMOTACTIC RECEPTOR"/>
    <property type="match status" value="1"/>
</dbReference>
<keyword evidence="6 12" id="KW-0297">G-protein coupled receptor</keyword>
<dbReference type="PANTHER" id="PTHR24225:SF72">
    <property type="entry name" value="G-PROTEIN COUPLED RECEPTORS FAMILY 1 PROFILE DOMAIN-CONTAINING PROTEIN-RELATED"/>
    <property type="match status" value="1"/>
</dbReference>
<dbReference type="PROSITE" id="PS00237">
    <property type="entry name" value="G_PROTEIN_RECEP_F1_1"/>
    <property type="match status" value="1"/>
</dbReference>
<keyword evidence="10 12" id="KW-0807">Transducer</keyword>
<feature type="compositionally biased region" description="Basic and acidic residues" evidence="13">
    <location>
        <begin position="792"/>
        <end position="801"/>
    </location>
</feature>
<dbReference type="EMBL" id="JACTAM010000007">
    <property type="protein sequence ID" value="KAI2663028.1"/>
    <property type="molecule type" value="Genomic_DNA"/>
</dbReference>
<dbReference type="InterPro" id="IPR000826">
    <property type="entry name" value="Formyl_rcpt-rel"/>
</dbReference>
<dbReference type="Pfam" id="PF00001">
    <property type="entry name" value="7tm_1"/>
    <property type="match status" value="2"/>
</dbReference>
<feature type="transmembrane region" description="Helical" evidence="14">
    <location>
        <begin position="120"/>
        <end position="145"/>
    </location>
</feature>
<evidence type="ECO:0000256" key="5">
    <source>
        <dbReference type="ARBA" id="ARBA00022989"/>
    </source>
</evidence>
<feature type="compositionally biased region" description="Basic and acidic residues" evidence="13">
    <location>
        <begin position="810"/>
        <end position="819"/>
    </location>
</feature>
<feature type="transmembrane region" description="Helical" evidence="14">
    <location>
        <begin position="518"/>
        <end position="538"/>
    </location>
</feature>
<dbReference type="PROSITE" id="PS50262">
    <property type="entry name" value="G_PROTEIN_RECEP_F1_2"/>
    <property type="match status" value="2"/>
</dbReference>
<comment type="caution">
    <text evidence="16">The sequence shown here is derived from an EMBL/GenBank/DDBJ whole genome shotgun (WGS) entry which is preliminary data.</text>
</comment>
<feature type="region of interest" description="Disordered" evidence="13">
    <location>
        <begin position="333"/>
        <end position="366"/>
    </location>
</feature>
<evidence type="ECO:0000256" key="13">
    <source>
        <dbReference type="SAM" id="MobiDB-lite"/>
    </source>
</evidence>
<evidence type="ECO:0000256" key="9">
    <source>
        <dbReference type="ARBA" id="ARBA00023180"/>
    </source>
</evidence>
<accession>A0ABQ8MME1</accession>
<protein>
    <submittedName>
        <fullName evidence="16">Leukotriene B4 receptor 1</fullName>
    </submittedName>
</protein>
<feature type="compositionally biased region" description="Basic and acidic residues" evidence="13">
    <location>
        <begin position="341"/>
        <end position="360"/>
    </location>
</feature>
<feature type="transmembrane region" description="Helical" evidence="14">
    <location>
        <begin position="84"/>
        <end position="108"/>
    </location>
</feature>
<evidence type="ECO:0000313" key="17">
    <source>
        <dbReference type="Proteomes" id="UP000830375"/>
    </source>
</evidence>
<organism evidence="16 17">
    <name type="scientific">Labeo rohita</name>
    <name type="common">Indian major carp</name>
    <name type="synonym">Cyprinus rohita</name>
    <dbReference type="NCBI Taxonomy" id="84645"/>
    <lineage>
        <taxon>Eukaryota</taxon>
        <taxon>Metazoa</taxon>
        <taxon>Chordata</taxon>
        <taxon>Craniata</taxon>
        <taxon>Vertebrata</taxon>
        <taxon>Euteleostomi</taxon>
        <taxon>Actinopterygii</taxon>
        <taxon>Neopterygii</taxon>
        <taxon>Teleostei</taxon>
        <taxon>Ostariophysi</taxon>
        <taxon>Cypriniformes</taxon>
        <taxon>Cyprinidae</taxon>
        <taxon>Labeoninae</taxon>
        <taxon>Labeonini</taxon>
        <taxon>Labeo</taxon>
    </lineage>
</organism>
<feature type="domain" description="G-protein coupled receptors family 1 profile" evidence="15">
    <location>
        <begin position="459"/>
        <end position="740"/>
    </location>
</feature>
<evidence type="ECO:0000256" key="12">
    <source>
        <dbReference type="RuleBase" id="RU000688"/>
    </source>
</evidence>
<feature type="transmembrane region" description="Helical" evidence="14">
    <location>
        <begin position="165"/>
        <end position="187"/>
    </location>
</feature>
<keyword evidence="9" id="KW-0325">Glycoprotein</keyword>
<name>A0ABQ8MME1_LABRO</name>
<evidence type="ECO:0000313" key="16">
    <source>
        <dbReference type="EMBL" id="KAI2663028.1"/>
    </source>
</evidence>
<keyword evidence="8 12" id="KW-0675">Receptor</keyword>
<feature type="transmembrane region" description="Helical" evidence="14">
    <location>
        <begin position="559"/>
        <end position="580"/>
    </location>
</feature>
<keyword evidence="7 14" id="KW-0472">Membrane</keyword>
<feature type="transmembrane region" description="Helical" evidence="14">
    <location>
        <begin position="46"/>
        <end position="72"/>
    </location>
</feature>
<evidence type="ECO:0000256" key="2">
    <source>
        <dbReference type="ARBA" id="ARBA00022475"/>
    </source>
</evidence>
<keyword evidence="17" id="KW-1185">Reference proteome</keyword>
<proteinExistence type="inferred from homology"/>
<dbReference type="SUPFAM" id="SSF81321">
    <property type="entry name" value="Family A G protein-coupled receptor-like"/>
    <property type="match status" value="2"/>
</dbReference>
<feature type="transmembrane region" description="Helical" evidence="14">
    <location>
        <begin position="240"/>
        <end position="258"/>
    </location>
</feature>
<keyword evidence="3" id="KW-0597">Phosphoprotein</keyword>
<comment type="similarity">
    <text evidence="12">Belongs to the G-protein coupled receptor 1 family.</text>
</comment>
<dbReference type="Gene3D" id="1.20.1070.10">
    <property type="entry name" value="Rhodopsin 7-helix transmembrane proteins"/>
    <property type="match status" value="2"/>
</dbReference>